<proteinExistence type="predicted"/>
<organism evidence="3">
    <name type="scientific">Camponotus floridanus</name>
    <name type="common">Florida carpenter ant</name>
    <dbReference type="NCBI Taxonomy" id="104421"/>
    <lineage>
        <taxon>Eukaryota</taxon>
        <taxon>Metazoa</taxon>
        <taxon>Ecdysozoa</taxon>
        <taxon>Arthropoda</taxon>
        <taxon>Hexapoda</taxon>
        <taxon>Insecta</taxon>
        <taxon>Pterygota</taxon>
        <taxon>Neoptera</taxon>
        <taxon>Endopterygota</taxon>
        <taxon>Hymenoptera</taxon>
        <taxon>Apocrita</taxon>
        <taxon>Aculeata</taxon>
        <taxon>Formicoidea</taxon>
        <taxon>Formicidae</taxon>
        <taxon>Formicinae</taxon>
        <taxon>Camponotus</taxon>
    </lineage>
</organism>
<keyword evidence="2" id="KW-0378">Hydrolase</keyword>
<dbReference type="GO" id="GO:0017171">
    <property type="term" value="F:serine hydrolase activity"/>
    <property type="evidence" value="ECO:0007669"/>
    <property type="project" value="TreeGrafter"/>
</dbReference>
<protein>
    <submittedName>
        <fullName evidence="2">Valacyclovir hydrolase</fullName>
    </submittedName>
</protein>
<dbReference type="FunCoup" id="E2AQX5">
    <property type="interactions" value="174"/>
</dbReference>
<keyword evidence="3" id="KW-1185">Reference proteome</keyword>
<dbReference type="SUPFAM" id="SSF53474">
    <property type="entry name" value="alpha/beta-Hydrolases"/>
    <property type="match status" value="2"/>
</dbReference>
<reference evidence="2 3" key="1">
    <citation type="journal article" date="2010" name="Science">
        <title>Genomic comparison of the ants Camponotus floridanus and Harpegnathos saltator.</title>
        <authorList>
            <person name="Bonasio R."/>
            <person name="Zhang G."/>
            <person name="Ye C."/>
            <person name="Mutti N.S."/>
            <person name="Fang X."/>
            <person name="Qin N."/>
            <person name="Donahue G."/>
            <person name="Yang P."/>
            <person name="Li Q."/>
            <person name="Li C."/>
            <person name="Zhang P."/>
            <person name="Huang Z."/>
            <person name="Berger S.L."/>
            <person name="Reinberg D."/>
            <person name="Wang J."/>
            <person name="Liebig J."/>
        </authorList>
    </citation>
    <scope>NUCLEOTIDE SEQUENCE [LARGE SCALE GENOMIC DNA]</scope>
    <source>
        <strain evidence="3">C129</strain>
    </source>
</reference>
<dbReference type="InParanoid" id="E2AQX5"/>
<evidence type="ECO:0000313" key="3">
    <source>
        <dbReference type="Proteomes" id="UP000000311"/>
    </source>
</evidence>
<dbReference type="Gene3D" id="3.40.50.1820">
    <property type="entry name" value="alpha/beta hydrolase"/>
    <property type="match status" value="2"/>
</dbReference>
<dbReference type="EMBL" id="GL441846">
    <property type="protein sequence ID" value="EFN64121.1"/>
    <property type="molecule type" value="Genomic_DNA"/>
</dbReference>
<dbReference type="Pfam" id="PF00561">
    <property type="entry name" value="Abhydrolase_1"/>
    <property type="match status" value="2"/>
</dbReference>
<evidence type="ECO:0000259" key="1">
    <source>
        <dbReference type="Pfam" id="PF00561"/>
    </source>
</evidence>
<evidence type="ECO:0000313" key="2">
    <source>
        <dbReference type="EMBL" id="EFN64121.1"/>
    </source>
</evidence>
<dbReference type="InterPro" id="IPR000073">
    <property type="entry name" value="AB_hydrolase_1"/>
</dbReference>
<accession>E2AQX5</accession>
<dbReference type="InterPro" id="IPR029058">
    <property type="entry name" value="AB_hydrolase_fold"/>
</dbReference>
<dbReference type="PANTHER" id="PTHR46331:SF2">
    <property type="entry name" value="VALACYCLOVIR HYDROLASE"/>
    <property type="match status" value="1"/>
</dbReference>
<sequence length="492" mass="56619">MIESRGMALSIRQLSTMANKTHEIEERKIKIDGTEINYARVGRGNHPILLLPGALGTIWTDFKPQIENLNANKLTIVAWDPPGYGKSRPPDRTFPDNFFQRDASWAHNLMQTLGYSKFSLIGWSGGGISSLLLASTYPESISKIIVFGANAYIHPDEIKIYENIRDINKWSERMRTPLIQVYGEDYFRKTWSDWIDAMLRLYKKQNVNTCRMIESRGMALSIRQLSTIANKTRKIEERKIKIDGTEINYARVGRGNHPVLLLPGTLGTIWTDFKPQIENLNADKLTIVAWDPPGYGKSRPPDRTFPDNFFQRDASWAHNLMQTLGYSKFSLIGWSDGGITSLLLASTYPESISKIIVFGANAYIHPDEIKIYESIRDINKWSERMRTPLIQVYGEDYFRKTWSDWIDAMLRLYKKQNGNLCQEILSKIKCPTLIIRGGKEAMFFPEHPTYLKQNIANSNVHILEKGGHNLHLRYFEEFNNLVTDFLLEQSKI</sequence>
<dbReference type="AlphaFoldDB" id="E2AQX5"/>
<dbReference type="OrthoDB" id="19657at2759"/>
<dbReference type="Proteomes" id="UP000000311">
    <property type="component" value="Unassembled WGS sequence"/>
</dbReference>
<dbReference type="STRING" id="104421.E2AQX5"/>
<feature type="domain" description="AB hydrolase-1" evidence="1">
    <location>
        <begin position="47"/>
        <end position="158"/>
    </location>
</feature>
<name>E2AQX5_CAMFO</name>
<gene>
    <name evidence="2" type="ORF">EAG_08222</name>
</gene>
<dbReference type="OMA" id="RDASWAH"/>
<dbReference type="PANTHER" id="PTHR46331">
    <property type="entry name" value="VALACYCLOVIR HYDROLASE"/>
    <property type="match status" value="1"/>
</dbReference>
<dbReference type="PRINTS" id="PR00111">
    <property type="entry name" value="ABHYDROLASE"/>
</dbReference>
<feature type="domain" description="AB hydrolase-1" evidence="1">
    <location>
        <begin position="258"/>
        <end position="366"/>
    </location>
</feature>